<proteinExistence type="predicted"/>
<evidence type="ECO:0000313" key="4">
    <source>
        <dbReference type="Proteomes" id="UP000004959"/>
    </source>
</evidence>
<dbReference type="HOGENOM" id="CLU_721269_0_0_9"/>
<name>G9WGV7_9LACO</name>
<dbReference type="InterPro" id="IPR007621">
    <property type="entry name" value="TPM_dom"/>
</dbReference>
<gene>
    <name evidence="3" type="ORF">OKIT_1282</name>
</gene>
<dbReference type="PANTHER" id="PTHR30373">
    <property type="entry name" value="UPF0603 PROTEIN YGCG"/>
    <property type="match status" value="1"/>
</dbReference>
<dbReference type="STRING" id="336988.NT96_00060"/>
<keyword evidence="1" id="KW-1133">Transmembrane helix</keyword>
<dbReference type="Pfam" id="PF04536">
    <property type="entry name" value="TPM_phosphatase"/>
    <property type="match status" value="1"/>
</dbReference>
<comment type="caution">
    <text evidence="3">The sequence shown here is derived from an EMBL/GenBank/DDBJ whole genome shotgun (WGS) entry which is preliminary data.</text>
</comment>
<evidence type="ECO:0000259" key="2">
    <source>
        <dbReference type="Pfam" id="PF04536"/>
    </source>
</evidence>
<dbReference type="Gene3D" id="3.10.310.50">
    <property type="match status" value="1"/>
</dbReference>
<dbReference type="PATRIC" id="fig|1045004.4.peg.1257"/>
<reference evidence="3 4" key="1">
    <citation type="journal article" date="2012" name="PLoS ONE">
        <title>Functional divergence in the genus oenococcus as predicted by genome sequencing of the newly-described species, Oenococcus kitaharae.</title>
        <authorList>
            <person name="Borneman A.R."/>
            <person name="McCarthy J.M."/>
            <person name="Chambers P.J."/>
            <person name="Bartowsky E.J."/>
        </authorList>
    </citation>
    <scope>NUCLEOTIDE SEQUENCE [LARGE SCALE GENOMIC DNA]</scope>
    <source>
        <strain evidence="4">DSM17330</strain>
    </source>
</reference>
<feature type="transmembrane region" description="Helical" evidence="1">
    <location>
        <begin position="233"/>
        <end position="253"/>
    </location>
</feature>
<feature type="domain" description="TPM" evidence="2">
    <location>
        <begin position="98"/>
        <end position="200"/>
    </location>
</feature>
<keyword evidence="4" id="KW-1185">Reference proteome</keyword>
<accession>G9WGV7</accession>
<evidence type="ECO:0000256" key="1">
    <source>
        <dbReference type="SAM" id="Phobius"/>
    </source>
</evidence>
<feature type="transmembrane region" description="Helical" evidence="1">
    <location>
        <begin position="12"/>
        <end position="32"/>
    </location>
</feature>
<dbReference type="AlphaFoldDB" id="G9WGV7"/>
<keyword evidence="1" id="KW-0472">Membrane</keyword>
<organism evidence="3 4">
    <name type="scientific">Oenococcus kitaharae DSM 17330</name>
    <dbReference type="NCBI Taxonomy" id="1045004"/>
    <lineage>
        <taxon>Bacteria</taxon>
        <taxon>Bacillati</taxon>
        <taxon>Bacillota</taxon>
        <taxon>Bacilli</taxon>
        <taxon>Lactobacillales</taxon>
        <taxon>Lactobacillaceae</taxon>
        <taxon>Oenococcus</taxon>
    </lineage>
</organism>
<dbReference type="RefSeq" id="WP_007746238.1">
    <property type="nucleotide sequence ID" value="NZ_CM001398.1"/>
</dbReference>
<protein>
    <recommendedName>
        <fullName evidence="2">TPM domain-containing protein</fullName>
    </recommendedName>
</protein>
<sequence length="383" mass="43206">MPIKFQKLRIVIVGVLLIFIGWTIIHFFILTLPSNTASWPSTEKLAGYKPPSAKVKAFARAYPTDYWDKETRTRYVFDKSQYISGFFVDDINFINHYYMARDQHHPGIFVVAVPTTHGQNAAQQAEQAFKKHKLDKRPHDTALLIYVAIKERQVSVVTGSGLRSKIGNNAISWIVNDEDKLMMQKQSYGEGIDKMVRRAAGLINVYMDPSVKAKTKASQHAYAQTYLQKFNRFILIFLAIGLVLVIALLVFLLPKGRRNKQMRLALVSLQPVIQPNLGEMTPVLKDNLVLLAQALQTVDADLLTRLKIAVNMVRYGHPDSLGLTQVFNDFTRAVKLYADYGDSKDYQGAEMTWANLALPTFDPATFVADLAALDALKKRANLK</sequence>
<dbReference type="EMBL" id="AFVZ01000001">
    <property type="protein sequence ID" value="EHN59365.1"/>
    <property type="molecule type" value="Genomic_DNA"/>
</dbReference>
<dbReference type="PANTHER" id="PTHR30373:SF2">
    <property type="entry name" value="UPF0603 PROTEIN YGCG"/>
    <property type="match status" value="1"/>
</dbReference>
<dbReference type="Proteomes" id="UP000004959">
    <property type="component" value="Chromosome"/>
</dbReference>
<evidence type="ECO:0000313" key="3">
    <source>
        <dbReference type="EMBL" id="EHN59365.1"/>
    </source>
</evidence>
<keyword evidence="1" id="KW-0812">Transmembrane</keyword>